<keyword evidence="3" id="KW-1185">Reference proteome</keyword>
<feature type="transmembrane region" description="Helical" evidence="1">
    <location>
        <begin position="157"/>
        <end position="180"/>
    </location>
</feature>
<keyword evidence="1" id="KW-0472">Membrane</keyword>
<protein>
    <submittedName>
        <fullName evidence="2">Low temperature requirement protein A</fullName>
    </submittedName>
</protein>
<feature type="transmembrane region" description="Helical" evidence="1">
    <location>
        <begin position="276"/>
        <end position="296"/>
    </location>
</feature>
<feature type="transmembrane region" description="Helical" evidence="1">
    <location>
        <begin position="46"/>
        <end position="64"/>
    </location>
</feature>
<keyword evidence="1" id="KW-1133">Transmembrane helix</keyword>
<feature type="transmembrane region" description="Helical" evidence="1">
    <location>
        <begin position="76"/>
        <end position="96"/>
    </location>
</feature>
<reference evidence="3" key="1">
    <citation type="journal article" date="2019" name="Int. J. Syst. Evol. Microbiol.">
        <title>The Global Catalogue of Microorganisms (GCM) 10K type strain sequencing project: providing services to taxonomists for standard genome sequencing and annotation.</title>
        <authorList>
            <consortium name="The Broad Institute Genomics Platform"/>
            <consortium name="The Broad Institute Genome Sequencing Center for Infectious Disease"/>
            <person name="Wu L."/>
            <person name="Ma J."/>
        </authorList>
    </citation>
    <scope>NUCLEOTIDE SEQUENCE [LARGE SCALE GENOMIC DNA]</scope>
    <source>
        <strain evidence="3">JCM 11483</strain>
    </source>
</reference>
<dbReference type="InterPro" id="IPR010640">
    <property type="entry name" value="Low_temperature_requirement_A"/>
</dbReference>
<feature type="transmembrane region" description="Helical" evidence="1">
    <location>
        <begin position="302"/>
        <end position="323"/>
    </location>
</feature>
<feature type="transmembrane region" description="Helical" evidence="1">
    <location>
        <begin position="12"/>
        <end position="34"/>
    </location>
</feature>
<dbReference type="EMBL" id="BAAAYG010000011">
    <property type="protein sequence ID" value="GAA3287442.1"/>
    <property type="molecule type" value="Genomic_DNA"/>
</dbReference>
<feature type="transmembrane region" description="Helical" evidence="1">
    <location>
        <begin position="201"/>
        <end position="221"/>
    </location>
</feature>
<dbReference type="PANTHER" id="PTHR36840:SF1">
    <property type="entry name" value="BLL5714 PROTEIN"/>
    <property type="match status" value="1"/>
</dbReference>
<feature type="transmembrane region" description="Helical" evidence="1">
    <location>
        <begin position="335"/>
        <end position="351"/>
    </location>
</feature>
<keyword evidence="1" id="KW-0812">Transmembrane</keyword>
<sequence length="390" mass="41959">MLRGAQPGTHGVGGMELFFDLVYVFTIIQLSHYLLHHLSWTGAAEAVILFAAVWWGWNYTAWALNWMDPQHVAVRVLMAVFMLCALGMAVAIPTAFGAGAGLFVGAYLLFQLLRAGFMAAAFGRTQMGRNYTQLLIWSALAGVVWTVGVFVPEEHRLAVWVLAVLVDYLGPAAQFWVPGLGGSRMSTWPVDEAHLAERCRLVFIIALGESILILGNTLIEAELTGEVVLAALIGFAALVMLWWLYFSTRHGNAEHETPQTEEAAAMARAAYAYAHALMVGGAIVWAVAIELVVAHPHDPADWTVITVLTAGPGLYLLGNLIFVRARSGRIARSRLIALLVLLASVPLGLQLTTTGAAAVVALVLLVLLLSTARVRQSSRPADVASAESAV</sequence>
<accession>A0ABP6RIF6</accession>
<evidence type="ECO:0000313" key="2">
    <source>
        <dbReference type="EMBL" id="GAA3287442.1"/>
    </source>
</evidence>
<feature type="transmembrane region" description="Helical" evidence="1">
    <location>
        <begin position="102"/>
        <end position="122"/>
    </location>
</feature>
<gene>
    <name evidence="2" type="ORF">GCM10020260_23980</name>
</gene>
<feature type="transmembrane region" description="Helical" evidence="1">
    <location>
        <begin position="227"/>
        <end position="246"/>
    </location>
</feature>
<evidence type="ECO:0000256" key="1">
    <source>
        <dbReference type="SAM" id="Phobius"/>
    </source>
</evidence>
<organism evidence="2 3">
    <name type="scientific">Nesterenkonia halobia</name>
    <dbReference type="NCBI Taxonomy" id="37922"/>
    <lineage>
        <taxon>Bacteria</taxon>
        <taxon>Bacillati</taxon>
        <taxon>Actinomycetota</taxon>
        <taxon>Actinomycetes</taxon>
        <taxon>Micrococcales</taxon>
        <taxon>Micrococcaceae</taxon>
        <taxon>Nesterenkonia</taxon>
    </lineage>
</organism>
<feature type="transmembrane region" description="Helical" evidence="1">
    <location>
        <begin position="134"/>
        <end position="151"/>
    </location>
</feature>
<dbReference type="Pfam" id="PF06772">
    <property type="entry name" value="LtrA"/>
    <property type="match status" value="1"/>
</dbReference>
<comment type="caution">
    <text evidence="2">The sequence shown here is derived from an EMBL/GenBank/DDBJ whole genome shotgun (WGS) entry which is preliminary data.</text>
</comment>
<evidence type="ECO:0000313" key="3">
    <source>
        <dbReference type="Proteomes" id="UP001501736"/>
    </source>
</evidence>
<dbReference type="Proteomes" id="UP001501736">
    <property type="component" value="Unassembled WGS sequence"/>
</dbReference>
<name>A0ABP6RIF6_9MICC</name>
<proteinExistence type="predicted"/>
<dbReference type="PANTHER" id="PTHR36840">
    <property type="entry name" value="BLL5714 PROTEIN"/>
    <property type="match status" value="1"/>
</dbReference>